<gene>
    <name evidence="4" type="ORF">H3H37_23510</name>
</gene>
<sequence>MSQPFTISIVVSTYNRPDALAAVLQACFAQDDRHYEIIVADDGSTASTAQRIAELQPYAPVPLRHVWQEDLGFRLARVRNLGIQDARGDYLIFLDGDCVPQPDFVSQHRKLAQRGYMVSGSRILLSEQLTARVLAGQVDVNRLTLADKLRLRAGGHLNKILQLLARWPDVGRARRQFSWRRIKGCNLAMWRSDLERINGFDESFRGWGYEDSDIVVRLFNAGVMRKDGAFATEVLHLWHPESKRDQASSNRELVVRRIADKTVRAAQGLQA</sequence>
<evidence type="ECO:0000313" key="4">
    <source>
        <dbReference type="EMBL" id="MBA5640034.1"/>
    </source>
</evidence>
<dbReference type="Pfam" id="PF00535">
    <property type="entry name" value="Glycos_transf_2"/>
    <property type="match status" value="1"/>
</dbReference>
<dbReference type="InterPro" id="IPR001173">
    <property type="entry name" value="Glyco_trans_2-like"/>
</dbReference>
<dbReference type="Gene3D" id="3.90.550.10">
    <property type="entry name" value="Spore Coat Polysaccharide Biosynthesis Protein SpsA, Chain A"/>
    <property type="match status" value="1"/>
</dbReference>
<reference evidence="4 5" key="1">
    <citation type="submission" date="2020-07" db="EMBL/GenBank/DDBJ databases">
        <title>Novel species isolated from subtropical streams in China.</title>
        <authorList>
            <person name="Lu H."/>
        </authorList>
    </citation>
    <scope>NUCLEOTIDE SEQUENCE [LARGE SCALE GENOMIC DNA]</scope>
    <source>
        <strain evidence="4 5">LX20W</strain>
    </source>
</reference>
<dbReference type="PANTHER" id="PTHR43685:SF3">
    <property type="entry name" value="SLR2126 PROTEIN"/>
    <property type="match status" value="1"/>
</dbReference>
<dbReference type="CDD" id="cd06420">
    <property type="entry name" value="GT2_Chondriotin_Pol_N"/>
    <property type="match status" value="1"/>
</dbReference>
<dbReference type="GO" id="GO:0016740">
    <property type="term" value="F:transferase activity"/>
    <property type="evidence" value="ECO:0007669"/>
    <property type="project" value="UniProtKB-KW"/>
</dbReference>
<evidence type="ECO:0000259" key="3">
    <source>
        <dbReference type="Pfam" id="PF02709"/>
    </source>
</evidence>
<dbReference type="InterPro" id="IPR027791">
    <property type="entry name" value="Galactosyl_T_C"/>
</dbReference>
<dbReference type="AlphaFoldDB" id="A0A7W2IE26"/>
<dbReference type="Pfam" id="PF02709">
    <property type="entry name" value="Glyco_transf_7C"/>
    <property type="match status" value="1"/>
</dbReference>
<proteinExistence type="predicted"/>
<evidence type="ECO:0000256" key="1">
    <source>
        <dbReference type="ARBA" id="ARBA00022679"/>
    </source>
</evidence>
<accession>A0A7W2IE26</accession>
<dbReference type="RefSeq" id="WP_182167074.1">
    <property type="nucleotide sequence ID" value="NZ_JACEZT010000023.1"/>
</dbReference>
<organism evidence="4 5">
    <name type="scientific">Rugamonas brunnea</name>
    <dbReference type="NCBI Taxonomy" id="2758569"/>
    <lineage>
        <taxon>Bacteria</taxon>
        <taxon>Pseudomonadati</taxon>
        <taxon>Pseudomonadota</taxon>
        <taxon>Betaproteobacteria</taxon>
        <taxon>Burkholderiales</taxon>
        <taxon>Oxalobacteraceae</taxon>
        <taxon>Telluria group</taxon>
        <taxon>Rugamonas</taxon>
    </lineage>
</organism>
<keyword evidence="5" id="KW-1185">Reference proteome</keyword>
<dbReference type="PANTHER" id="PTHR43685">
    <property type="entry name" value="GLYCOSYLTRANSFERASE"/>
    <property type="match status" value="1"/>
</dbReference>
<protein>
    <submittedName>
        <fullName evidence="4">Glycosyltransferase family 2 protein</fullName>
    </submittedName>
</protein>
<evidence type="ECO:0000259" key="2">
    <source>
        <dbReference type="Pfam" id="PF00535"/>
    </source>
</evidence>
<evidence type="ECO:0000313" key="5">
    <source>
        <dbReference type="Proteomes" id="UP000534388"/>
    </source>
</evidence>
<keyword evidence="1 4" id="KW-0808">Transferase</keyword>
<comment type="caution">
    <text evidence="4">The sequence shown here is derived from an EMBL/GenBank/DDBJ whole genome shotgun (WGS) entry which is preliminary data.</text>
</comment>
<dbReference type="Proteomes" id="UP000534388">
    <property type="component" value="Unassembled WGS sequence"/>
</dbReference>
<dbReference type="InterPro" id="IPR029044">
    <property type="entry name" value="Nucleotide-diphossugar_trans"/>
</dbReference>
<dbReference type="SUPFAM" id="SSF53448">
    <property type="entry name" value="Nucleotide-diphospho-sugar transferases"/>
    <property type="match status" value="1"/>
</dbReference>
<feature type="domain" description="Galactosyltransferase C-terminal" evidence="3">
    <location>
        <begin position="174"/>
        <end position="223"/>
    </location>
</feature>
<feature type="domain" description="Glycosyltransferase 2-like" evidence="2">
    <location>
        <begin position="8"/>
        <end position="131"/>
    </location>
</feature>
<name>A0A7W2IE26_9BURK</name>
<dbReference type="EMBL" id="JACEZT010000023">
    <property type="protein sequence ID" value="MBA5640034.1"/>
    <property type="molecule type" value="Genomic_DNA"/>
</dbReference>
<dbReference type="InterPro" id="IPR050834">
    <property type="entry name" value="Glycosyltransf_2"/>
</dbReference>